<accession>N1QEI8</accession>
<sequence>MAPTTKTAYVTGGASGIGRAVAEMLARRGIRVAIADSNLAQAEVVARSLTQDALAVGVDAAKWESQVEAFERVLRDLKRVDYVYAIAGIGEKSWIPNDPTQVGFVKPNLAVLDVDLTGVLYTAALAIQQMRRQEPDEDGWRGKIAVTASVCGFYCVPTLPIYTAAKHGVVGFVRSYGKHLPREQITLNAICPDVVRTGISKEDFYSVMEAKGLLVPMELVVQAFEQCLDSSISGETLEIEPKTGIVSRSGPEPLDKETEESMDMLHARGAPLHAIGTKLAS</sequence>
<proteinExistence type="inferred from homology"/>
<keyword evidence="3" id="KW-0560">Oxidoreductase</keyword>
<keyword evidence="2" id="KW-0521">NADP</keyword>
<organism evidence="4 5">
    <name type="scientific">Sphaerulina musiva (strain SO2202)</name>
    <name type="common">Poplar stem canker fungus</name>
    <name type="synonym">Septoria musiva</name>
    <dbReference type="NCBI Taxonomy" id="692275"/>
    <lineage>
        <taxon>Eukaryota</taxon>
        <taxon>Fungi</taxon>
        <taxon>Dikarya</taxon>
        <taxon>Ascomycota</taxon>
        <taxon>Pezizomycotina</taxon>
        <taxon>Dothideomycetes</taxon>
        <taxon>Dothideomycetidae</taxon>
        <taxon>Mycosphaerellales</taxon>
        <taxon>Mycosphaerellaceae</taxon>
        <taxon>Sphaerulina</taxon>
    </lineage>
</organism>
<dbReference type="GeneID" id="27905307"/>
<dbReference type="GO" id="GO:0005737">
    <property type="term" value="C:cytoplasm"/>
    <property type="evidence" value="ECO:0007669"/>
    <property type="project" value="TreeGrafter"/>
</dbReference>
<dbReference type="RefSeq" id="XP_016758926.1">
    <property type="nucleotide sequence ID" value="XM_016908170.1"/>
</dbReference>
<dbReference type="AlphaFoldDB" id="N1QEI8"/>
<dbReference type="InterPro" id="IPR020904">
    <property type="entry name" value="Sc_DH/Rdtase_CS"/>
</dbReference>
<comment type="similarity">
    <text evidence="1">Belongs to the short-chain dehydrogenases/reductases (SDR) family.</text>
</comment>
<dbReference type="eggNOG" id="KOG4169">
    <property type="taxonomic scope" value="Eukaryota"/>
</dbReference>
<keyword evidence="5" id="KW-1185">Reference proteome</keyword>
<reference evidence="4 5" key="1">
    <citation type="journal article" date="2012" name="PLoS Pathog.">
        <title>Diverse lifestyles and strategies of plant pathogenesis encoded in the genomes of eighteen Dothideomycetes fungi.</title>
        <authorList>
            <person name="Ohm R.A."/>
            <person name="Feau N."/>
            <person name="Henrissat B."/>
            <person name="Schoch C.L."/>
            <person name="Horwitz B.A."/>
            <person name="Barry K.W."/>
            <person name="Condon B.J."/>
            <person name="Copeland A.C."/>
            <person name="Dhillon B."/>
            <person name="Glaser F."/>
            <person name="Hesse C.N."/>
            <person name="Kosti I."/>
            <person name="LaButti K."/>
            <person name="Lindquist E.A."/>
            <person name="Lucas S."/>
            <person name="Salamov A.A."/>
            <person name="Bradshaw R.E."/>
            <person name="Ciuffetti L."/>
            <person name="Hamelin R.C."/>
            <person name="Kema G.H.J."/>
            <person name="Lawrence C."/>
            <person name="Scott J.A."/>
            <person name="Spatafora J.W."/>
            <person name="Turgeon B.G."/>
            <person name="de Wit P.J.G.M."/>
            <person name="Zhong S."/>
            <person name="Goodwin S.B."/>
            <person name="Grigoriev I.V."/>
        </authorList>
    </citation>
    <scope>NUCLEOTIDE SEQUENCE [LARGE SCALE GENOMIC DNA]</scope>
    <source>
        <strain evidence="4 5">SO2202</strain>
    </source>
</reference>
<name>N1QEI8_SPHMS</name>
<dbReference type="EMBL" id="KB456267">
    <property type="protein sequence ID" value="EMF10805.1"/>
    <property type="molecule type" value="Genomic_DNA"/>
</dbReference>
<evidence type="ECO:0000313" key="5">
    <source>
        <dbReference type="Proteomes" id="UP000016931"/>
    </source>
</evidence>
<gene>
    <name evidence="4" type="ORF">SEPMUDRAFT_165407</name>
</gene>
<dbReference type="Proteomes" id="UP000016931">
    <property type="component" value="Unassembled WGS sequence"/>
</dbReference>
<dbReference type="InterPro" id="IPR036291">
    <property type="entry name" value="NAD(P)-bd_dom_sf"/>
</dbReference>
<evidence type="ECO:0000256" key="1">
    <source>
        <dbReference type="ARBA" id="ARBA00006484"/>
    </source>
</evidence>
<dbReference type="Pfam" id="PF00106">
    <property type="entry name" value="adh_short"/>
    <property type="match status" value="1"/>
</dbReference>
<dbReference type="Gene3D" id="3.40.50.720">
    <property type="entry name" value="NAD(P)-binding Rossmann-like Domain"/>
    <property type="match status" value="1"/>
</dbReference>
<evidence type="ECO:0000256" key="2">
    <source>
        <dbReference type="ARBA" id="ARBA00022857"/>
    </source>
</evidence>
<dbReference type="STRING" id="692275.N1QEI8"/>
<dbReference type="HOGENOM" id="CLU_010194_13_0_1"/>
<dbReference type="SUPFAM" id="SSF51735">
    <property type="entry name" value="NAD(P)-binding Rossmann-fold domains"/>
    <property type="match status" value="1"/>
</dbReference>
<dbReference type="OMA" id="CGFYCIP"/>
<dbReference type="OrthoDB" id="37659at2759"/>
<protein>
    <submittedName>
        <fullName evidence="4">NAD(P)-binding protein</fullName>
    </submittedName>
</protein>
<dbReference type="PANTHER" id="PTHR44229:SF4">
    <property type="entry name" value="15-HYDROXYPROSTAGLANDIN DEHYDROGENASE [NAD(+)]"/>
    <property type="match status" value="1"/>
</dbReference>
<evidence type="ECO:0000256" key="3">
    <source>
        <dbReference type="ARBA" id="ARBA00023002"/>
    </source>
</evidence>
<dbReference type="PRINTS" id="PR00081">
    <property type="entry name" value="GDHRDH"/>
</dbReference>
<evidence type="ECO:0000313" key="4">
    <source>
        <dbReference type="EMBL" id="EMF10805.1"/>
    </source>
</evidence>
<dbReference type="GO" id="GO:0016616">
    <property type="term" value="F:oxidoreductase activity, acting on the CH-OH group of donors, NAD or NADP as acceptor"/>
    <property type="evidence" value="ECO:0007669"/>
    <property type="project" value="TreeGrafter"/>
</dbReference>
<dbReference type="InterPro" id="IPR002347">
    <property type="entry name" value="SDR_fam"/>
</dbReference>
<dbReference type="PROSITE" id="PS00061">
    <property type="entry name" value="ADH_SHORT"/>
    <property type="match status" value="1"/>
</dbReference>
<dbReference type="PANTHER" id="PTHR44229">
    <property type="entry name" value="15-HYDROXYPROSTAGLANDIN DEHYDROGENASE [NAD(+)]"/>
    <property type="match status" value="1"/>
</dbReference>